<feature type="transmembrane region" description="Helical" evidence="1">
    <location>
        <begin position="27"/>
        <end position="45"/>
    </location>
</feature>
<keyword evidence="4" id="KW-1185">Reference proteome</keyword>
<feature type="transmembrane region" description="Helical" evidence="1">
    <location>
        <begin position="353"/>
        <end position="371"/>
    </location>
</feature>
<dbReference type="Proteomes" id="UP001157733">
    <property type="component" value="Chromosome"/>
</dbReference>
<name>A0ABM9HHJ3_9BACT</name>
<dbReference type="EMBL" id="OX336137">
    <property type="protein sequence ID" value="CAI2719522.1"/>
    <property type="molecule type" value="Genomic_DNA"/>
</dbReference>
<evidence type="ECO:0000256" key="1">
    <source>
        <dbReference type="SAM" id="Phobius"/>
    </source>
</evidence>
<feature type="domain" description="Glycosyltransferase RgtA/B/C/D-like" evidence="2">
    <location>
        <begin position="81"/>
        <end position="244"/>
    </location>
</feature>
<feature type="transmembrane region" description="Helical" evidence="1">
    <location>
        <begin position="76"/>
        <end position="94"/>
    </location>
</feature>
<feature type="transmembrane region" description="Helical" evidence="1">
    <location>
        <begin position="383"/>
        <end position="405"/>
    </location>
</feature>
<feature type="transmembrane region" description="Helical" evidence="1">
    <location>
        <begin position="327"/>
        <end position="347"/>
    </location>
</feature>
<keyword evidence="1" id="KW-0812">Transmembrane</keyword>
<protein>
    <recommendedName>
        <fullName evidence="2">Glycosyltransferase RgtA/B/C/D-like domain-containing protein</fullName>
    </recommendedName>
</protein>
<keyword evidence="1" id="KW-0472">Membrane</keyword>
<organism evidence="3 4">
    <name type="scientific">Nitrospina watsonii</name>
    <dbReference type="NCBI Taxonomy" id="1323948"/>
    <lineage>
        <taxon>Bacteria</taxon>
        <taxon>Pseudomonadati</taxon>
        <taxon>Nitrospinota/Tectimicrobiota group</taxon>
        <taxon>Nitrospinota</taxon>
        <taxon>Nitrospinia</taxon>
        <taxon>Nitrospinales</taxon>
        <taxon>Nitrospinaceae</taxon>
        <taxon>Nitrospina</taxon>
    </lineage>
</organism>
<gene>
    <name evidence="3" type="ORF">NSPWAT_2666</name>
</gene>
<keyword evidence="1" id="KW-1133">Transmembrane helix</keyword>
<evidence type="ECO:0000313" key="3">
    <source>
        <dbReference type="EMBL" id="CAI2719522.1"/>
    </source>
</evidence>
<feature type="transmembrane region" description="Helical" evidence="1">
    <location>
        <begin position="411"/>
        <end position="432"/>
    </location>
</feature>
<dbReference type="Pfam" id="PF13231">
    <property type="entry name" value="PMT_2"/>
    <property type="match status" value="1"/>
</dbReference>
<evidence type="ECO:0000259" key="2">
    <source>
        <dbReference type="Pfam" id="PF13231"/>
    </source>
</evidence>
<feature type="transmembrane region" description="Helical" evidence="1">
    <location>
        <begin position="300"/>
        <end position="320"/>
    </location>
</feature>
<feature type="transmembrane region" description="Helical" evidence="1">
    <location>
        <begin position="196"/>
        <end position="218"/>
    </location>
</feature>
<accession>A0ABM9HHJ3</accession>
<evidence type="ECO:0000313" key="4">
    <source>
        <dbReference type="Proteomes" id="UP001157733"/>
    </source>
</evidence>
<proteinExistence type="predicted"/>
<sequence length="635" mass="71853">MAESDTDLHSTTGSTSNKQESSLACRYGGLGIVFAAAAVMTAIGWRRWSDLMIDYGSQLYVPWRLAEGDVLYRDVFHIYGPLSSYIHALVFKVFGPGAMHLVYFNILLTALFAVLLYSMTYRLSDRLTATVATLGLVTVNALGQPRHLGNYNFIQPYNYDLTHGMMLSFVALHQVLRYQQAPTTPRLCGIGLLLGLIYLTKIEIMAAVGPAAAVGLLLAFAVHKMPLRSWLLNTGIAVFLFIVPSAVSILIFAMHMPLEESLSHWLSPWVLAFNPDIHDFLYFTRIRGTDELGVNLTRTFLYSGVLVLLVFGVLGLNRLVETKKVPAHKVAGLVLAALFALLLLYFRDIPWKLFLQPMPFILIGLGIYLAVLLRKEFHPTPEFFKYAGLLVLTVFSLLLLLKVFFKVVVYHYGFALTLPGTLVLSILLLHFIPNRLRARCGPPLFYRTVAAGLMVFYIFALDFASYSFFTRKVVPVAQGPDMLYDYHPKTRLHLGKPYMKALMIKYALEVMESEMEPDVPVLVWPDALMINYLSRRPDPLGGFILNPFTWVLYGGDAPLLEKLKVQPPPYIMLIDRNYYEFQMPWFGTDFGQDIHHWIQDRYILFRQIGAAPFTANGFGVQFFKLRPETNHADTD</sequence>
<dbReference type="RefSeq" id="WP_282012351.1">
    <property type="nucleotide sequence ID" value="NZ_OX336137.1"/>
</dbReference>
<dbReference type="InterPro" id="IPR038731">
    <property type="entry name" value="RgtA/B/C-like"/>
</dbReference>
<feature type="transmembrane region" description="Helical" evidence="1">
    <location>
        <begin position="230"/>
        <end position="254"/>
    </location>
</feature>
<feature type="transmembrane region" description="Helical" evidence="1">
    <location>
        <begin position="101"/>
        <end position="121"/>
    </location>
</feature>
<reference evidence="3 4" key="1">
    <citation type="submission" date="2022-09" db="EMBL/GenBank/DDBJ databases">
        <authorList>
            <person name="Kop L."/>
        </authorList>
    </citation>
    <scope>NUCLEOTIDE SEQUENCE [LARGE SCALE GENOMIC DNA]</scope>
    <source>
        <strain evidence="3 4">347</strain>
    </source>
</reference>
<feature type="transmembrane region" description="Helical" evidence="1">
    <location>
        <begin position="444"/>
        <end position="469"/>
    </location>
</feature>